<dbReference type="EMBL" id="MHCJ01000003">
    <property type="protein sequence ID" value="OGY18144.1"/>
    <property type="molecule type" value="Genomic_DNA"/>
</dbReference>
<proteinExistence type="predicted"/>
<evidence type="ECO:0000313" key="2">
    <source>
        <dbReference type="EMBL" id="OGY18144.1"/>
    </source>
</evidence>
<comment type="caution">
    <text evidence="2">The sequence shown here is derived from an EMBL/GenBank/DDBJ whole genome shotgun (WGS) entry which is preliminary data.</text>
</comment>
<protein>
    <submittedName>
        <fullName evidence="2">Uncharacterized protein</fullName>
    </submittedName>
</protein>
<evidence type="ECO:0000313" key="3">
    <source>
        <dbReference type="Proteomes" id="UP000179233"/>
    </source>
</evidence>
<name>A0A1G1VS48_9BACT</name>
<dbReference type="Proteomes" id="UP000179233">
    <property type="component" value="Unassembled WGS sequence"/>
</dbReference>
<dbReference type="AlphaFoldDB" id="A0A1G1VS48"/>
<accession>A0A1G1VS48</accession>
<organism evidence="2 3">
    <name type="scientific">Candidatus Chisholmbacteria bacterium RIFCSPHIGHO2_01_FULL_52_32</name>
    <dbReference type="NCBI Taxonomy" id="1797591"/>
    <lineage>
        <taxon>Bacteria</taxon>
        <taxon>Candidatus Chisholmiibacteriota</taxon>
    </lineage>
</organism>
<gene>
    <name evidence="2" type="ORF">A2786_01330</name>
</gene>
<feature type="region of interest" description="Disordered" evidence="1">
    <location>
        <begin position="355"/>
        <end position="377"/>
    </location>
</feature>
<evidence type="ECO:0000256" key="1">
    <source>
        <dbReference type="SAM" id="MobiDB-lite"/>
    </source>
</evidence>
<reference evidence="2 3" key="1">
    <citation type="journal article" date="2016" name="Nat. Commun.">
        <title>Thousands of microbial genomes shed light on interconnected biogeochemical processes in an aquifer system.</title>
        <authorList>
            <person name="Anantharaman K."/>
            <person name="Brown C.T."/>
            <person name="Hug L.A."/>
            <person name="Sharon I."/>
            <person name="Castelle C.J."/>
            <person name="Probst A.J."/>
            <person name="Thomas B.C."/>
            <person name="Singh A."/>
            <person name="Wilkins M.J."/>
            <person name="Karaoz U."/>
            <person name="Brodie E.L."/>
            <person name="Williams K.H."/>
            <person name="Hubbard S.S."/>
            <person name="Banfield J.F."/>
        </authorList>
    </citation>
    <scope>NUCLEOTIDE SEQUENCE [LARGE SCALE GENOMIC DNA]</scope>
</reference>
<sequence>MAWNQESERMRVREREVDEVLITHTVEHVVRLTTGAESVDPISRWDVLQELVIPILELDYWRRNITPEIEVLLRNNALDLQARERRKYGETLELLPRYFSATATVLDERDKVTLLSRLQNPYRDMNPSQIVDLLSRKRGWVMEQLDEMFTVGRGFVFSHERLLEGLPPEELPGTRRVWCVGVQAVGDRMKAFIGSEETDFNRHVAANKKWDSAGLSRWFSEHIQSGKKGHTFFPLQWDEIYRGGWYWNIDQPSINKPVEFIAAISHIGSFSELLVLLAEKDRFITKPKVVVVKPEEQEAKQTLTQTIYTPEFGLSEPPLISDPRLALNPRAQMLAAQGFPEWKIRAMFDEEEMEMRKRSSGDRYLRGGDHASGADRG</sequence>